<dbReference type="SMART" id="SM00490">
    <property type="entry name" value="HELICc"/>
    <property type="match status" value="1"/>
</dbReference>
<proteinExistence type="inferred from homology"/>
<dbReference type="InterPro" id="IPR044773">
    <property type="entry name" value="DDX18/Has1_DEADc"/>
</dbReference>
<dbReference type="CDD" id="cd17942">
    <property type="entry name" value="DEADc_DDX18"/>
    <property type="match status" value="1"/>
</dbReference>
<dbReference type="PROSITE" id="PS00039">
    <property type="entry name" value="DEAD_ATP_HELICASE"/>
    <property type="match status" value="1"/>
</dbReference>
<keyword evidence="5 9" id="KW-0694">RNA-binding</keyword>
<name>A0AAF5I0D2_STRER</name>
<keyword evidence="11" id="KW-0812">Transmembrane</keyword>
<evidence type="ECO:0000256" key="9">
    <source>
        <dbReference type="RuleBase" id="RU365068"/>
    </source>
</evidence>
<dbReference type="InterPro" id="IPR016187">
    <property type="entry name" value="CTDL_fold"/>
</dbReference>
<dbReference type="Gene3D" id="3.10.100.10">
    <property type="entry name" value="Mannose-Binding Protein A, subunit A"/>
    <property type="match status" value="4"/>
</dbReference>
<dbReference type="InterPro" id="IPR000629">
    <property type="entry name" value="RNA-helicase_DEAD-box_CS"/>
</dbReference>
<keyword evidence="4 9" id="KW-0067">ATP-binding</keyword>
<dbReference type="Pfam" id="PF00059">
    <property type="entry name" value="Lectin_C"/>
    <property type="match status" value="4"/>
</dbReference>
<sequence length="1552" mass="178826">MNVEKKVLKRKLNKFKLAKKKKKVVQEEKHAEIVEKDKSTSSEDSDSEPEQSQLSEDVSSLNEEVNTEDKKDTNETSVNENKVTSNKKSILSDVKFSSLKESVNEKLLKQIEVMGFERMTHIQAQTIPPLLEGKDVLGSAKTGSGKTLAFLVPAIELLHKLDWKPYNGTGVIVISPTRELSLQTYGVLTELLENNSSLSHGLVMGGSNRTTEAQKLEKGVNILVATPGRLLDHLRNTKDFHYKNLKALIIDEADRILDIGFEVEMHSILKILPKKRQTMLFSATHSNKVDELVKEALHSNPIKVGLEEQMYWEEHATVEGLEQGYVVAPSEKRFLLLFTFLKKNRNKKVMVFFSSCAAVKYYAELLNYIDIPVQSIHGKQKQQKRTSTFFSFCEATSGILLCTDVAARGLDIPSVDWIVQFDPPDDPREYIHRVGRTARGDSGTGHALLILRPEELGFLRYLKASKVTLNEFEFSWNKVANIQLQLEKLISENYYLNKSAKEAYKGYIRAYDSHSLKQIFNINTLDLLKVSKSFGFSAPPYVDLPITNKSGKVREKSGGAAIVFYLSQPINVLIINNENKKKCTMGYEPLRDDDKKDFDKCININYSFTSTWVSSFLVCSSTGGKIITFENKEDFLLVNKIIKKNNKFNIQPSTFYDNISKLGIWYGAGQTCPGMYNNETPILRYINGSYLYYKDMEKSLIDMNIYKDLQDNSIKNKDNVCLVLYLSGTGPKSELNKPYFVLERCTKEKITICIKDADDFNKLNEETPLYSSKNDNYNSDYNEIFTMSKKYPCGLNIFWCPIKIKDQGTKCYGVVRQPTDWDHSRDICSTYLNGDLASFHSNLEENHVQEIIKEAEQVYNFMTTGFWIGLNRKNSEKSLEWSDDSPLNYLGRFASFNTIKEENEHSDGNCFVIKKIFNSTKYGWHRMRCDSQNSFICEKPGYGFNTSIYQINSKKFEHSFDNKGCNNGEKYYNGMCYTLLGTDSRDKKNFYEADEDCKSRDMTLVSIIDEYEQNMILSMLHSFQEDVWIGMSVTKGTLRWIDQESVKYTKFSPINRIYRSSGGSFYFTNENSFGFHDNGCVSLDGSNHEGFWNVIPLKHLNISFLSKLNKNIEIKTRKDCSNTKLGYICERYATKDYDSKTENENAEQPLCHTMKDEDISFCYLKNNKKLKTKIQFKEANYLCNEMLDLETYQKLNNDGKKIGYLPVPENSFEWAYLTIHSDMNNYESFWIGIQYSYEKGFIRSDGGRIKMGIWGPDEPNLHKGSCVIVKLENEGPRWYMTSCYEEHETICKIGYKKKKHQEIKVKCPVGKENWILGKTKCYYIEEDSYKRFSSTDNNHKCYLHYNATLASFPTKEDFQIFTEYAHQNKHVSDRLYIGLMRLKYGKFSWIDGSPTNFFNWDKNEPSKPESWKLSHTLDTRCTVLLLSKGYAWASDFCKRDYNYICSVDVVDINEIESIPDDNENDNQSTTSPDKNESSENDKKESIKDEKESKKGNKNDSNYIRSIIISFFILLTLTSIVGGALYFIKIRQDKLKHIQTLQTVNYSILEEES</sequence>
<dbReference type="InterPro" id="IPR011545">
    <property type="entry name" value="DEAD/DEAH_box_helicase_dom"/>
</dbReference>
<feature type="domain" description="C-type lectin" evidence="12">
    <location>
        <begin position="972"/>
        <end position="1093"/>
    </location>
</feature>
<dbReference type="FunFam" id="3.40.50.300:FF:000379">
    <property type="entry name" value="RNA helicase"/>
    <property type="match status" value="1"/>
</dbReference>
<evidence type="ECO:0000259" key="13">
    <source>
        <dbReference type="PROSITE" id="PS51192"/>
    </source>
</evidence>
<feature type="compositionally biased region" description="Basic and acidic residues" evidence="10">
    <location>
        <begin position="26"/>
        <end position="41"/>
    </location>
</feature>
<dbReference type="SUPFAM" id="SSF56436">
    <property type="entry name" value="C-type lectin-like"/>
    <property type="match status" value="5"/>
</dbReference>
<dbReference type="SMART" id="SM00034">
    <property type="entry name" value="CLECT"/>
    <property type="match status" value="4"/>
</dbReference>
<dbReference type="PROSITE" id="PS50041">
    <property type="entry name" value="C_TYPE_LECTIN_2"/>
    <property type="match status" value="4"/>
</dbReference>
<keyword evidence="2 9" id="KW-0378">Hydrolase</keyword>
<dbReference type="PANTHER" id="PTHR24031">
    <property type="entry name" value="RNA HELICASE"/>
    <property type="match status" value="1"/>
</dbReference>
<keyword evidence="6" id="KW-1015">Disulfide bond</keyword>
<dbReference type="InterPro" id="IPR014001">
    <property type="entry name" value="Helicase_ATP-bd"/>
</dbReference>
<dbReference type="EC" id="3.6.4.13" evidence="9"/>
<dbReference type="Proteomes" id="UP000035681">
    <property type="component" value="Unplaced"/>
</dbReference>
<evidence type="ECO:0000259" key="14">
    <source>
        <dbReference type="PROSITE" id="PS51194"/>
    </source>
</evidence>
<dbReference type="Pfam" id="PF00271">
    <property type="entry name" value="Helicase_C"/>
    <property type="match status" value="1"/>
</dbReference>
<dbReference type="InterPro" id="IPR018378">
    <property type="entry name" value="C-type_lectin_CS"/>
</dbReference>
<dbReference type="SUPFAM" id="SSF52540">
    <property type="entry name" value="P-loop containing nucleoside triphosphate hydrolases"/>
    <property type="match status" value="1"/>
</dbReference>
<dbReference type="InterPro" id="IPR001304">
    <property type="entry name" value="C-type_lectin-like"/>
</dbReference>
<feature type="domain" description="C-type lectin" evidence="12">
    <location>
        <begin position="807"/>
        <end position="938"/>
    </location>
</feature>
<evidence type="ECO:0000313" key="15">
    <source>
        <dbReference type="Proteomes" id="UP000035681"/>
    </source>
</evidence>
<dbReference type="PROSITE" id="PS51192">
    <property type="entry name" value="HELICASE_ATP_BIND_1"/>
    <property type="match status" value="1"/>
</dbReference>
<dbReference type="CDD" id="cd18787">
    <property type="entry name" value="SF2_C_DEAD"/>
    <property type="match status" value="1"/>
</dbReference>
<evidence type="ECO:0000313" key="16">
    <source>
        <dbReference type="WBParaSite" id="TCONS_00006930.p1"/>
    </source>
</evidence>
<dbReference type="PROSITE" id="PS51194">
    <property type="entry name" value="HELICASE_CTER"/>
    <property type="match status" value="1"/>
</dbReference>
<dbReference type="SMART" id="SM01178">
    <property type="entry name" value="DUF4217"/>
    <property type="match status" value="1"/>
</dbReference>
<feature type="domain" description="Helicase C-terminal" evidence="14">
    <location>
        <begin position="320"/>
        <end position="490"/>
    </location>
</feature>
<dbReference type="WBParaSite" id="TCONS_00006930.p1">
    <property type="protein sequence ID" value="TCONS_00006930.p1"/>
    <property type="gene ID" value="XLOC_005023"/>
</dbReference>
<dbReference type="PROSITE" id="PS00615">
    <property type="entry name" value="C_TYPE_LECTIN_1"/>
    <property type="match status" value="2"/>
</dbReference>
<dbReference type="GO" id="GO:0016787">
    <property type="term" value="F:hydrolase activity"/>
    <property type="evidence" value="ECO:0007669"/>
    <property type="project" value="UniProtKB-KW"/>
</dbReference>
<dbReference type="Pfam" id="PF13959">
    <property type="entry name" value="CTE_SPB4"/>
    <property type="match status" value="1"/>
</dbReference>
<feature type="region of interest" description="Disordered" evidence="10">
    <location>
        <begin position="1456"/>
        <end position="1496"/>
    </location>
</feature>
<keyword evidence="15" id="KW-1185">Reference proteome</keyword>
<dbReference type="Gene3D" id="3.40.50.300">
    <property type="entry name" value="P-loop containing nucleotide triphosphate hydrolases"/>
    <property type="match status" value="2"/>
</dbReference>
<feature type="domain" description="Helicase ATP-binding" evidence="13">
    <location>
        <begin position="127"/>
        <end position="303"/>
    </location>
</feature>
<feature type="compositionally biased region" description="Polar residues" evidence="10">
    <location>
        <begin position="75"/>
        <end position="84"/>
    </location>
</feature>
<feature type="region of interest" description="Disordered" evidence="10">
    <location>
        <begin position="26"/>
        <end position="84"/>
    </location>
</feature>
<comment type="function">
    <text evidence="9">RNA helicase.</text>
</comment>
<dbReference type="SMART" id="SM00487">
    <property type="entry name" value="DEXDc"/>
    <property type="match status" value="1"/>
</dbReference>
<dbReference type="GO" id="GO:0003724">
    <property type="term" value="F:RNA helicase activity"/>
    <property type="evidence" value="ECO:0007669"/>
    <property type="project" value="UniProtKB-EC"/>
</dbReference>
<dbReference type="GO" id="GO:0005524">
    <property type="term" value="F:ATP binding"/>
    <property type="evidence" value="ECO:0007669"/>
    <property type="project" value="UniProtKB-UniRule"/>
</dbReference>
<evidence type="ECO:0000256" key="1">
    <source>
        <dbReference type="ARBA" id="ARBA00022741"/>
    </source>
</evidence>
<feature type="transmembrane region" description="Helical" evidence="11">
    <location>
        <begin position="1502"/>
        <end position="1527"/>
    </location>
</feature>
<comment type="catalytic activity">
    <reaction evidence="8 9">
        <text>ATP + H2O = ADP + phosphate + H(+)</text>
        <dbReference type="Rhea" id="RHEA:13065"/>
        <dbReference type="ChEBI" id="CHEBI:15377"/>
        <dbReference type="ChEBI" id="CHEBI:15378"/>
        <dbReference type="ChEBI" id="CHEBI:30616"/>
        <dbReference type="ChEBI" id="CHEBI:43474"/>
        <dbReference type="ChEBI" id="CHEBI:456216"/>
        <dbReference type="EC" id="3.6.4.13"/>
    </reaction>
</comment>
<dbReference type="AlphaFoldDB" id="A0AAF5I0D2"/>
<keyword evidence="11" id="KW-1133">Transmembrane helix</keyword>
<evidence type="ECO:0000259" key="12">
    <source>
        <dbReference type="PROSITE" id="PS50041"/>
    </source>
</evidence>
<dbReference type="InterPro" id="IPR016186">
    <property type="entry name" value="C-type_lectin-like/link_sf"/>
</dbReference>
<evidence type="ECO:0000256" key="10">
    <source>
        <dbReference type="SAM" id="MobiDB-lite"/>
    </source>
</evidence>
<evidence type="ECO:0000256" key="2">
    <source>
        <dbReference type="ARBA" id="ARBA00022801"/>
    </source>
</evidence>
<comment type="domain">
    <text evidence="9">The Q motif is unique to and characteristic of the DEAD box family of RNA helicases and controls ATP binding and hydrolysis.</text>
</comment>
<evidence type="ECO:0000256" key="11">
    <source>
        <dbReference type="SAM" id="Phobius"/>
    </source>
</evidence>
<feature type="domain" description="C-type lectin" evidence="12">
    <location>
        <begin position="1317"/>
        <end position="1446"/>
    </location>
</feature>
<comment type="similarity">
    <text evidence="7">Belongs to the DEAD box helicase family. DDX18/HAS1 subfamily.</text>
</comment>
<keyword evidence="3 9" id="KW-0347">Helicase</keyword>
<evidence type="ECO:0000256" key="8">
    <source>
        <dbReference type="ARBA" id="ARBA00047984"/>
    </source>
</evidence>
<feature type="domain" description="C-type lectin" evidence="12">
    <location>
        <begin position="1162"/>
        <end position="1292"/>
    </location>
</feature>
<evidence type="ECO:0000256" key="6">
    <source>
        <dbReference type="ARBA" id="ARBA00023157"/>
    </source>
</evidence>
<evidence type="ECO:0000256" key="5">
    <source>
        <dbReference type="ARBA" id="ARBA00022884"/>
    </source>
</evidence>
<keyword evidence="11" id="KW-0472">Membrane</keyword>
<evidence type="ECO:0000256" key="4">
    <source>
        <dbReference type="ARBA" id="ARBA00022840"/>
    </source>
</evidence>
<accession>A0AAF5I0D2</accession>
<dbReference type="GO" id="GO:0043186">
    <property type="term" value="C:P granule"/>
    <property type="evidence" value="ECO:0007669"/>
    <property type="project" value="UniProtKB-ARBA"/>
</dbReference>
<dbReference type="Pfam" id="PF00270">
    <property type="entry name" value="DEAD"/>
    <property type="match status" value="1"/>
</dbReference>
<feature type="compositionally biased region" description="Basic and acidic residues" evidence="10">
    <location>
        <begin position="1473"/>
        <end position="1496"/>
    </location>
</feature>
<organism evidence="15 16">
    <name type="scientific">Strongyloides stercoralis</name>
    <name type="common">Threadworm</name>
    <dbReference type="NCBI Taxonomy" id="6248"/>
    <lineage>
        <taxon>Eukaryota</taxon>
        <taxon>Metazoa</taxon>
        <taxon>Ecdysozoa</taxon>
        <taxon>Nematoda</taxon>
        <taxon>Chromadorea</taxon>
        <taxon>Rhabditida</taxon>
        <taxon>Tylenchina</taxon>
        <taxon>Panagrolaimomorpha</taxon>
        <taxon>Strongyloidoidea</taxon>
        <taxon>Strongyloididae</taxon>
        <taxon>Strongyloides</taxon>
    </lineage>
</organism>
<dbReference type="GO" id="GO:0003723">
    <property type="term" value="F:RNA binding"/>
    <property type="evidence" value="ECO:0007669"/>
    <property type="project" value="UniProtKB-UniRule"/>
</dbReference>
<evidence type="ECO:0000256" key="7">
    <source>
        <dbReference type="ARBA" id="ARBA00024357"/>
    </source>
</evidence>
<keyword evidence="1 9" id="KW-0547">Nucleotide-binding</keyword>
<dbReference type="InterPro" id="IPR001650">
    <property type="entry name" value="Helicase_C-like"/>
</dbReference>
<dbReference type="InterPro" id="IPR027417">
    <property type="entry name" value="P-loop_NTPase"/>
</dbReference>
<reference evidence="16" key="1">
    <citation type="submission" date="2024-02" db="UniProtKB">
        <authorList>
            <consortium name="WormBaseParasite"/>
        </authorList>
    </citation>
    <scope>IDENTIFICATION</scope>
</reference>
<dbReference type="InterPro" id="IPR025313">
    <property type="entry name" value="SPB4-like_CTE"/>
</dbReference>
<protein>
    <recommendedName>
        <fullName evidence="9">ATP-dependent RNA helicase</fullName>
        <ecNumber evidence="9">3.6.4.13</ecNumber>
    </recommendedName>
</protein>
<dbReference type="CDD" id="cd00037">
    <property type="entry name" value="CLECT"/>
    <property type="match status" value="4"/>
</dbReference>
<evidence type="ECO:0000256" key="3">
    <source>
        <dbReference type="ARBA" id="ARBA00022806"/>
    </source>
</evidence>